<reference evidence="3" key="1">
    <citation type="journal article" date="2016" name="Proc. Natl. Acad. Sci. U.S.A.">
        <title>Chromosome-level assembly of Arabidopsis thaliana Ler reveals the extent of translocation and inversion polymorphisms.</title>
        <authorList>
            <person name="Zapata L."/>
            <person name="Ding J."/>
            <person name="Willing E.M."/>
            <person name="Hartwig B."/>
            <person name="Bezdan D."/>
            <person name="Jiao W.B."/>
            <person name="Patel V."/>
            <person name="Velikkakam James G."/>
            <person name="Koornneef M."/>
            <person name="Ossowski S."/>
            <person name="Schneeberger K."/>
        </authorList>
    </citation>
    <scope>NUCLEOTIDE SEQUENCE [LARGE SCALE GENOMIC DNA]</scope>
    <source>
        <strain evidence="3">cv. Landsberg erecta</strain>
    </source>
</reference>
<organism evidence="2 3">
    <name type="scientific">Arabidopsis thaliana</name>
    <name type="common">Mouse-ear cress</name>
    <dbReference type="NCBI Taxonomy" id="3702"/>
    <lineage>
        <taxon>Eukaryota</taxon>
        <taxon>Viridiplantae</taxon>
        <taxon>Streptophyta</taxon>
        <taxon>Embryophyta</taxon>
        <taxon>Tracheophyta</taxon>
        <taxon>Spermatophyta</taxon>
        <taxon>Magnoliopsida</taxon>
        <taxon>eudicotyledons</taxon>
        <taxon>Gunneridae</taxon>
        <taxon>Pentapetalae</taxon>
        <taxon>rosids</taxon>
        <taxon>malvids</taxon>
        <taxon>Brassicales</taxon>
        <taxon>Brassicaceae</taxon>
        <taxon>Camelineae</taxon>
        <taxon>Arabidopsis</taxon>
    </lineage>
</organism>
<gene>
    <name evidence="2" type="ordered locus">AXX17_At3g08780</name>
</gene>
<dbReference type="Proteomes" id="UP000078284">
    <property type="component" value="Chromosome 3"/>
</dbReference>
<evidence type="ECO:0008006" key="4">
    <source>
        <dbReference type="Google" id="ProtNLM"/>
    </source>
</evidence>
<evidence type="ECO:0000313" key="2">
    <source>
        <dbReference type="EMBL" id="OAP01553.1"/>
    </source>
</evidence>
<feature type="chain" id="PRO_5008094736" description="Transmembrane protein" evidence="1">
    <location>
        <begin position="27"/>
        <end position="85"/>
    </location>
</feature>
<accession>A0A178V990</accession>
<name>A0A178V990_ARATH</name>
<evidence type="ECO:0000313" key="3">
    <source>
        <dbReference type="Proteomes" id="UP000078284"/>
    </source>
</evidence>
<dbReference type="EMBL" id="LUHQ01000003">
    <property type="protein sequence ID" value="OAP01553.1"/>
    <property type="molecule type" value="Genomic_DNA"/>
</dbReference>
<sequence length="85" mass="10011">MFIFPKLAILLSGVMLLFILWEKAQQTRPCNSMEVTWEDGLSMLRPIPFRKKKTSKRNLFPRFVSLRLFSNYTISSAAIQLFQLR</sequence>
<evidence type="ECO:0000256" key="1">
    <source>
        <dbReference type="SAM" id="SignalP"/>
    </source>
</evidence>
<feature type="signal peptide" evidence="1">
    <location>
        <begin position="1"/>
        <end position="26"/>
    </location>
</feature>
<proteinExistence type="predicted"/>
<dbReference type="AlphaFoldDB" id="A0A178V990"/>
<protein>
    <recommendedName>
        <fullName evidence="4">Transmembrane protein</fullName>
    </recommendedName>
</protein>
<keyword evidence="1" id="KW-0732">Signal</keyword>
<comment type="caution">
    <text evidence="2">The sequence shown here is derived from an EMBL/GenBank/DDBJ whole genome shotgun (WGS) entry which is preliminary data.</text>
</comment>